<accession>A0A1Y1W9K6</accession>
<evidence type="ECO:0000259" key="3">
    <source>
        <dbReference type="PROSITE" id="PS51083"/>
    </source>
</evidence>
<sequence>MEQKHDRKGCQICGKLRAKYSCPKCHIAYCSLACYRDQRHSECTESFYQAQVADELKTRQADDDVKKKMHELLQQYHQGTLEDADSDEQEGEDIAERMEGLNLDNASVDDIWKRMSEDERQEFLKLVDQGDLANVLPAWVPWWQQSDKPGVVEVGQDDYQVTATIPEISECAVPVQSLAKKVHPSVLYQIAQLALAYAYMMRHLNGDSRGKNIADAFQDLVTVSPLLSSKEADIYTNAHEALVVGLCNIDEGMPCSKKCAMLDDVLSMYLGPRYIASMVSDTHALLGTLLAMPSVDRGHLKKAHIHRAERRVFFLLCVVLQMSTETEPWEFMAAEVAMLQRRFRSEDEASKQNPNREDAAADVKVPSI</sequence>
<dbReference type="EMBL" id="MCFD01000006">
    <property type="protein sequence ID" value="ORX70219.1"/>
    <property type="molecule type" value="Genomic_DNA"/>
</dbReference>
<feature type="compositionally biased region" description="Basic and acidic residues" evidence="2">
    <location>
        <begin position="345"/>
        <end position="361"/>
    </location>
</feature>
<keyword evidence="5" id="KW-1185">Reference proteome</keyword>
<dbReference type="CDD" id="cd23024">
    <property type="entry name" value="zf-HIT_ZNHIT2-3"/>
    <property type="match status" value="1"/>
</dbReference>
<dbReference type="RefSeq" id="XP_040743857.1">
    <property type="nucleotide sequence ID" value="XM_040891348.1"/>
</dbReference>
<feature type="region of interest" description="Disordered" evidence="2">
    <location>
        <begin position="345"/>
        <end position="368"/>
    </location>
</feature>
<dbReference type="PROSITE" id="PS51083">
    <property type="entry name" value="ZF_HIT"/>
    <property type="match status" value="1"/>
</dbReference>
<dbReference type="Pfam" id="PF04438">
    <property type="entry name" value="zf-HIT"/>
    <property type="match status" value="1"/>
</dbReference>
<keyword evidence="1" id="KW-0863">Zinc-finger</keyword>
<dbReference type="GeneID" id="63807996"/>
<keyword evidence="1" id="KW-0479">Metal-binding</keyword>
<reference evidence="4 5" key="1">
    <citation type="submission" date="2016-07" db="EMBL/GenBank/DDBJ databases">
        <title>Pervasive Adenine N6-methylation of Active Genes in Fungi.</title>
        <authorList>
            <consortium name="DOE Joint Genome Institute"/>
            <person name="Mondo S.J."/>
            <person name="Dannebaum R.O."/>
            <person name="Kuo R.C."/>
            <person name="Labutti K."/>
            <person name="Haridas S."/>
            <person name="Kuo A."/>
            <person name="Salamov A."/>
            <person name="Ahrendt S.R."/>
            <person name="Lipzen A."/>
            <person name="Sullivan W."/>
            <person name="Andreopoulos W.B."/>
            <person name="Clum A."/>
            <person name="Lindquist E."/>
            <person name="Daum C."/>
            <person name="Ramamoorthy G.K."/>
            <person name="Gryganskyi A."/>
            <person name="Culley D."/>
            <person name="Magnuson J.K."/>
            <person name="James T.Y."/>
            <person name="O'Malley M.A."/>
            <person name="Stajich J.E."/>
            <person name="Spatafora J.W."/>
            <person name="Visel A."/>
            <person name="Grigoriev I.V."/>
        </authorList>
    </citation>
    <scope>NUCLEOTIDE SEQUENCE [LARGE SCALE GENOMIC DNA]</scope>
    <source>
        <strain evidence="4 5">ATCC 12442</strain>
    </source>
</reference>
<keyword evidence="1" id="KW-0862">Zinc</keyword>
<dbReference type="OrthoDB" id="18412at2759"/>
<evidence type="ECO:0000256" key="2">
    <source>
        <dbReference type="SAM" id="MobiDB-lite"/>
    </source>
</evidence>
<evidence type="ECO:0000313" key="5">
    <source>
        <dbReference type="Proteomes" id="UP000193922"/>
    </source>
</evidence>
<dbReference type="AlphaFoldDB" id="A0A1Y1W9K6"/>
<dbReference type="STRING" id="61395.A0A1Y1W9K6"/>
<dbReference type="InterPro" id="IPR039646">
    <property type="entry name" value="ZNHIT2"/>
</dbReference>
<dbReference type="GO" id="GO:0008270">
    <property type="term" value="F:zinc ion binding"/>
    <property type="evidence" value="ECO:0007669"/>
    <property type="project" value="UniProtKB-UniRule"/>
</dbReference>
<comment type="caution">
    <text evidence="4">The sequence shown here is derived from an EMBL/GenBank/DDBJ whole genome shotgun (WGS) entry which is preliminary data.</text>
</comment>
<dbReference type="PANTHER" id="PTHR15555:SF0">
    <property type="entry name" value="ZINC FINGER HIT DOMAIN-CONTAINING PROTEIN 2"/>
    <property type="match status" value="1"/>
</dbReference>
<feature type="non-terminal residue" evidence="4">
    <location>
        <position position="368"/>
    </location>
</feature>
<proteinExistence type="predicted"/>
<protein>
    <recommendedName>
        <fullName evidence="3">HIT-type domain-containing protein</fullName>
    </recommendedName>
</protein>
<dbReference type="Gene3D" id="3.30.60.190">
    <property type="match status" value="1"/>
</dbReference>
<dbReference type="InterPro" id="IPR007529">
    <property type="entry name" value="Znf_HIT"/>
</dbReference>
<name>A0A1Y1W9K6_9FUNG</name>
<dbReference type="PANTHER" id="PTHR15555">
    <property type="entry name" value="ZINC FINGER HIT DOMAIN CONTAINING PROTEIN 2 PROTEIN FON -RELATED"/>
    <property type="match status" value="1"/>
</dbReference>
<dbReference type="Proteomes" id="UP000193922">
    <property type="component" value="Unassembled WGS sequence"/>
</dbReference>
<feature type="domain" description="HIT-type" evidence="3">
    <location>
        <begin position="10"/>
        <end position="43"/>
    </location>
</feature>
<gene>
    <name evidence="4" type="ORF">DL89DRAFT_322621</name>
</gene>
<dbReference type="SUPFAM" id="SSF144232">
    <property type="entry name" value="HIT/MYND zinc finger-like"/>
    <property type="match status" value="1"/>
</dbReference>
<organism evidence="4 5">
    <name type="scientific">Linderina pennispora</name>
    <dbReference type="NCBI Taxonomy" id="61395"/>
    <lineage>
        <taxon>Eukaryota</taxon>
        <taxon>Fungi</taxon>
        <taxon>Fungi incertae sedis</taxon>
        <taxon>Zoopagomycota</taxon>
        <taxon>Kickxellomycotina</taxon>
        <taxon>Kickxellomycetes</taxon>
        <taxon>Kickxellales</taxon>
        <taxon>Kickxellaceae</taxon>
        <taxon>Linderina</taxon>
    </lineage>
</organism>
<evidence type="ECO:0000256" key="1">
    <source>
        <dbReference type="PROSITE-ProRule" id="PRU00453"/>
    </source>
</evidence>
<evidence type="ECO:0000313" key="4">
    <source>
        <dbReference type="EMBL" id="ORX70219.1"/>
    </source>
</evidence>